<name>A0A0F3MZ97_RICAM</name>
<evidence type="ECO:0000259" key="3">
    <source>
        <dbReference type="Pfam" id="PF02230"/>
    </source>
</evidence>
<dbReference type="RefSeq" id="WP_045800058.1">
    <property type="nucleotide sequence ID" value="NZ_LANR01000001.1"/>
</dbReference>
<dbReference type="PANTHER" id="PTHR10655:SF17">
    <property type="entry name" value="LYSOPHOSPHOLIPASE-LIKE PROTEIN 1"/>
    <property type="match status" value="1"/>
</dbReference>
<proteinExistence type="inferred from homology"/>
<dbReference type="PANTHER" id="PTHR10655">
    <property type="entry name" value="LYSOPHOSPHOLIPASE-RELATED"/>
    <property type="match status" value="1"/>
</dbReference>
<gene>
    <name evidence="4" type="ORF">APHACPA_0073</name>
</gene>
<comment type="similarity">
    <text evidence="1">Belongs to the AB hydrolase superfamily. AB hydrolase 2 family.</text>
</comment>
<dbReference type="PATRIC" id="fig|1359164.3.peg.72"/>
<dbReference type="EMBL" id="LANR01000001">
    <property type="protein sequence ID" value="KJV61073.1"/>
    <property type="molecule type" value="Genomic_DNA"/>
</dbReference>
<dbReference type="InterPro" id="IPR003140">
    <property type="entry name" value="PLipase/COase/thioEstase"/>
</dbReference>
<dbReference type="Proteomes" id="UP000033556">
    <property type="component" value="Unassembled WGS sequence"/>
</dbReference>
<protein>
    <submittedName>
        <fullName evidence="4">Phospholipase/Carboxylesterase family protein</fullName>
    </submittedName>
</protein>
<dbReference type="InterPro" id="IPR029058">
    <property type="entry name" value="AB_hydrolase_fold"/>
</dbReference>
<feature type="domain" description="Phospholipase/carboxylesterase/thioesterase" evidence="3">
    <location>
        <begin position="6"/>
        <end position="210"/>
    </location>
</feature>
<evidence type="ECO:0000313" key="4">
    <source>
        <dbReference type="EMBL" id="KJV61073.1"/>
    </source>
</evidence>
<sequence>MSKYLEYPEVESKEQPPKKLVVLLHGVGSDGHDLIGLVPYIKNYLPNCHFISPHGIEAYDMMPYGRQWFSLQDRSPHIMAKLIANNISKVEDIIKQKQDELNLTNKDTIIIGFSQGTMIGLYLTLVQKEPFFCTIGFSGALIPPMEVNNKLTPICLIHGALDEVVGVSEMYNASNYLSKLHIEHSGHKLTSLAHSIDGRGLEIAINFINNRHCEQL</sequence>
<dbReference type="SUPFAM" id="SSF53474">
    <property type="entry name" value="alpha/beta-Hydrolases"/>
    <property type="match status" value="1"/>
</dbReference>
<evidence type="ECO:0000256" key="1">
    <source>
        <dbReference type="ARBA" id="ARBA00006499"/>
    </source>
</evidence>
<evidence type="ECO:0000313" key="5">
    <source>
        <dbReference type="Proteomes" id="UP000033556"/>
    </source>
</evidence>
<organism evidence="4 5">
    <name type="scientific">Rickettsia amblyommatis str. Ac/Pa</name>
    <dbReference type="NCBI Taxonomy" id="1359164"/>
    <lineage>
        <taxon>Bacteria</taxon>
        <taxon>Pseudomonadati</taxon>
        <taxon>Pseudomonadota</taxon>
        <taxon>Alphaproteobacteria</taxon>
        <taxon>Rickettsiales</taxon>
        <taxon>Rickettsiaceae</taxon>
        <taxon>Rickettsieae</taxon>
        <taxon>Rickettsia</taxon>
        <taxon>spotted fever group</taxon>
    </lineage>
</organism>
<dbReference type="InterPro" id="IPR050565">
    <property type="entry name" value="LYPA1-2/EST-like"/>
</dbReference>
<reference evidence="4 5" key="1">
    <citation type="submission" date="2015-01" db="EMBL/GenBank/DDBJ databases">
        <title>Genome Sequencing of Rickettsiales.</title>
        <authorList>
            <person name="Daugherty S.C."/>
            <person name="Su Q."/>
            <person name="Abolude K."/>
            <person name="Beier-Sexton M."/>
            <person name="Carlyon J.A."/>
            <person name="Carter R."/>
            <person name="Day N.P."/>
            <person name="Dumler S.J."/>
            <person name="Dyachenko V."/>
            <person name="Godinez A."/>
            <person name="Kurtti T.J."/>
            <person name="Lichay M."/>
            <person name="Mullins K.E."/>
            <person name="Ott S."/>
            <person name="Pappas-Brown V."/>
            <person name="Paris D.H."/>
            <person name="Patel P."/>
            <person name="Richards A.L."/>
            <person name="Sadzewicz L."/>
            <person name="Sears K."/>
            <person name="Seidman D."/>
            <person name="Sengamalay N."/>
            <person name="Stenos J."/>
            <person name="Tallon L.J."/>
            <person name="Vincent G."/>
            <person name="Fraser C.M."/>
            <person name="Munderloh U."/>
            <person name="Dunning-Hotopp J.C."/>
        </authorList>
    </citation>
    <scope>NUCLEOTIDE SEQUENCE [LARGE SCALE GENOMIC DNA]</scope>
    <source>
        <strain evidence="4 5">Ac/Pa</strain>
    </source>
</reference>
<dbReference type="GO" id="GO:0016787">
    <property type="term" value="F:hydrolase activity"/>
    <property type="evidence" value="ECO:0007669"/>
    <property type="project" value="UniProtKB-KW"/>
</dbReference>
<evidence type="ECO:0000256" key="2">
    <source>
        <dbReference type="ARBA" id="ARBA00022801"/>
    </source>
</evidence>
<keyword evidence="2" id="KW-0378">Hydrolase</keyword>
<dbReference type="Pfam" id="PF02230">
    <property type="entry name" value="Abhydrolase_2"/>
    <property type="match status" value="1"/>
</dbReference>
<accession>A0A0F3MZ97</accession>
<dbReference type="AlphaFoldDB" id="A0A0F3MZ97"/>
<comment type="caution">
    <text evidence="4">The sequence shown here is derived from an EMBL/GenBank/DDBJ whole genome shotgun (WGS) entry which is preliminary data.</text>
</comment>
<keyword evidence="5" id="KW-1185">Reference proteome</keyword>
<dbReference type="Gene3D" id="3.40.50.1820">
    <property type="entry name" value="alpha/beta hydrolase"/>
    <property type="match status" value="1"/>
</dbReference>